<sequence>MSERGFSFGQKTSFGFDRIYVLAKTVFVMWRSGPPNKINDEDIKRTLLLNSCDEKSCELSGCLCIRKNRKRRYLNQLVNLFDDHFATAKLVLPKRRKFYSAVKAKDETVQEWAARVRMLALKCEFENTKIETVLRD</sequence>
<protein>
    <submittedName>
        <fullName evidence="1">Uncharacterized protein</fullName>
    </submittedName>
</protein>
<proteinExistence type="predicted"/>
<dbReference type="Proteomes" id="UP001162164">
    <property type="component" value="Unassembled WGS sequence"/>
</dbReference>
<comment type="caution">
    <text evidence="1">The sequence shown here is derived from an EMBL/GenBank/DDBJ whole genome shotgun (WGS) entry which is preliminary data.</text>
</comment>
<gene>
    <name evidence="1" type="ORF">NQ317_014250</name>
</gene>
<dbReference type="EMBL" id="JAPWTJ010001156">
    <property type="protein sequence ID" value="KAJ8973525.1"/>
    <property type="molecule type" value="Genomic_DNA"/>
</dbReference>
<accession>A0ABQ9J5X4</accession>
<reference evidence="1" key="1">
    <citation type="journal article" date="2023" name="Insect Mol. Biol.">
        <title>Genome sequencing provides insights into the evolution of gene families encoding plant cell wall-degrading enzymes in longhorned beetles.</title>
        <authorList>
            <person name="Shin N.R."/>
            <person name="Okamura Y."/>
            <person name="Kirsch R."/>
            <person name="Pauchet Y."/>
        </authorList>
    </citation>
    <scope>NUCLEOTIDE SEQUENCE</scope>
    <source>
        <strain evidence="1">MMC_N1</strain>
    </source>
</reference>
<evidence type="ECO:0000313" key="2">
    <source>
        <dbReference type="Proteomes" id="UP001162164"/>
    </source>
</evidence>
<name>A0ABQ9J5X4_9CUCU</name>
<evidence type="ECO:0000313" key="1">
    <source>
        <dbReference type="EMBL" id="KAJ8973525.1"/>
    </source>
</evidence>
<organism evidence="1 2">
    <name type="scientific">Molorchus minor</name>
    <dbReference type="NCBI Taxonomy" id="1323400"/>
    <lineage>
        <taxon>Eukaryota</taxon>
        <taxon>Metazoa</taxon>
        <taxon>Ecdysozoa</taxon>
        <taxon>Arthropoda</taxon>
        <taxon>Hexapoda</taxon>
        <taxon>Insecta</taxon>
        <taxon>Pterygota</taxon>
        <taxon>Neoptera</taxon>
        <taxon>Endopterygota</taxon>
        <taxon>Coleoptera</taxon>
        <taxon>Polyphaga</taxon>
        <taxon>Cucujiformia</taxon>
        <taxon>Chrysomeloidea</taxon>
        <taxon>Cerambycidae</taxon>
        <taxon>Lamiinae</taxon>
        <taxon>Monochamini</taxon>
        <taxon>Molorchus</taxon>
    </lineage>
</organism>
<keyword evidence="2" id="KW-1185">Reference proteome</keyword>